<gene>
    <name evidence="2" type="ORF">AYBTSS11_LOCUS22412</name>
</gene>
<protein>
    <submittedName>
        <fullName evidence="2">Uncharacterized protein</fullName>
    </submittedName>
</protein>
<proteinExistence type="predicted"/>
<accession>A0AA86ST71</accession>
<dbReference type="Gramene" id="rna-AYBTSS11_LOCUS22412">
    <property type="protein sequence ID" value="CAJ1969729.1"/>
    <property type="gene ID" value="gene-AYBTSS11_LOCUS22412"/>
</dbReference>
<reference evidence="2" key="1">
    <citation type="submission" date="2023-10" db="EMBL/GenBank/DDBJ databases">
        <authorList>
            <person name="Domelevo Entfellner J.-B."/>
        </authorList>
    </citation>
    <scope>NUCLEOTIDE SEQUENCE</scope>
</reference>
<sequence length="161" mass="18352">MEGKQLPHEWQGQWSKRERGTREGEEAVLEKGSTCKRVQWRLREPRAVNLHVPCFSNKELLTHGDGNEERERSVAVETVACDGMARWQCVHRNSKKVISKEKPIGVLLFPLMMATLVGPKRRFSIMHLHACLLSVVLLRMCGPHIILPSSEYLWTVADLGS</sequence>
<feature type="region of interest" description="Disordered" evidence="1">
    <location>
        <begin position="1"/>
        <end position="25"/>
    </location>
</feature>
<dbReference type="AlphaFoldDB" id="A0AA86ST71"/>
<dbReference type="Proteomes" id="UP001189624">
    <property type="component" value="Chromosome 7"/>
</dbReference>
<evidence type="ECO:0000256" key="1">
    <source>
        <dbReference type="SAM" id="MobiDB-lite"/>
    </source>
</evidence>
<feature type="compositionally biased region" description="Basic and acidic residues" evidence="1">
    <location>
        <begin position="15"/>
        <end position="25"/>
    </location>
</feature>
<name>A0AA86ST71_9FABA</name>
<organism evidence="2 3">
    <name type="scientific">Sphenostylis stenocarpa</name>
    <dbReference type="NCBI Taxonomy" id="92480"/>
    <lineage>
        <taxon>Eukaryota</taxon>
        <taxon>Viridiplantae</taxon>
        <taxon>Streptophyta</taxon>
        <taxon>Embryophyta</taxon>
        <taxon>Tracheophyta</taxon>
        <taxon>Spermatophyta</taxon>
        <taxon>Magnoliopsida</taxon>
        <taxon>eudicotyledons</taxon>
        <taxon>Gunneridae</taxon>
        <taxon>Pentapetalae</taxon>
        <taxon>rosids</taxon>
        <taxon>fabids</taxon>
        <taxon>Fabales</taxon>
        <taxon>Fabaceae</taxon>
        <taxon>Papilionoideae</taxon>
        <taxon>50 kb inversion clade</taxon>
        <taxon>NPAAA clade</taxon>
        <taxon>indigoferoid/millettioid clade</taxon>
        <taxon>Phaseoleae</taxon>
        <taxon>Sphenostylis</taxon>
    </lineage>
</organism>
<keyword evidence="3" id="KW-1185">Reference proteome</keyword>
<evidence type="ECO:0000313" key="2">
    <source>
        <dbReference type="EMBL" id="CAJ1969729.1"/>
    </source>
</evidence>
<evidence type="ECO:0000313" key="3">
    <source>
        <dbReference type="Proteomes" id="UP001189624"/>
    </source>
</evidence>
<dbReference type="EMBL" id="OY731404">
    <property type="protein sequence ID" value="CAJ1969729.1"/>
    <property type="molecule type" value="Genomic_DNA"/>
</dbReference>